<accession>A0A8S9GD09</accession>
<evidence type="ECO:0000313" key="2">
    <source>
        <dbReference type="Proteomes" id="UP000712281"/>
    </source>
</evidence>
<gene>
    <name evidence="1" type="ORF">F2Q68_00029839</name>
</gene>
<evidence type="ECO:0000313" key="1">
    <source>
        <dbReference type="EMBL" id="KAF2542387.1"/>
    </source>
</evidence>
<protein>
    <submittedName>
        <fullName evidence="1">Uncharacterized protein</fullName>
    </submittedName>
</protein>
<dbReference type="Proteomes" id="UP000712281">
    <property type="component" value="Unassembled WGS sequence"/>
</dbReference>
<organism evidence="1 2">
    <name type="scientific">Brassica cretica</name>
    <name type="common">Mustard</name>
    <dbReference type="NCBI Taxonomy" id="69181"/>
    <lineage>
        <taxon>Eukaryota</taxon>
        <taxon>Viridiplantae</taxon>
        <taxon>Streptophyta</taxon>
        <taxon>Embryophyta</taxon>
        <taxon>Tracheophyta</taxon>
        <taxon>Spermatophyta</taxon>
        <taxon>Magnoliopsida</taxon>
        <taxon>eudicotyledons</taxon>
        <taxon>Gunneridae</taxon>
        <taxon>Pentapetalae</taxon>
        <taxon>rosids</taxon>
        <taxon>malvids</taxon>
        <taxon>Brassicales</taxon>
        <taxon>Brassicaceae</taxon>
        <taxon>Brassiceae</taxon>
        <taxon>Brassica</taxon>
    </lineage>
</organism>
<comment type="caution">
    <text evidence="1">The sequence shown here is derived from an EMBL/GenBank/DDBJ whole genome shotgun (WGS) entry which is preliminary data.</text>
</comment>
<name>A0A8S9GD09_BRACR</name>
<sequence>MNLELGRHASWTRAGLDTNGLRLEMRAADHRTGAVAVGIASSSDANGKLCCLERELSWIKMELSSSRIRNVLGLELIRWIRAGTDAGRIKVRRVRIRVPKQIGAHCICA</sequence>
<dbReference type="EMBL" id="QGKW02002005">
    <property type="protein sequence ID" value="KAF2542387.1"/>
    <property type="molecule type" value="Genomic_DNA"/>
</dbReference>
<reference evidence="1" key="1">
    <citation type="submission" date="2019-12" db="EMBL/GenBank/DDBJ databases">
        <title>Genome sequencing and annotation of Brassica cretica.</title>
        <authorList>
            <person name="Studholme D.J."/>
            <person name="Sarris P.F."/>
        </authorList>
    </citation>
    <scope>NUCLEOTIDE SEQUENCE</scope>
    <source>
        <strain evidence="1">PFS-001/15</strain>
        <tissue evidence="1">Leaf</tissue>
    </source>
</reference>
<proteinExistence type="predicted"/>
<dbReference type="AlphaFoldDB" id="A0A8S9GD09"/>